<feature type="transmembrane region" description="Helical" evidence="1">
    <location>
        <begin position="48"/>
        <end position="69"/>
    </location>
</feature>
<dbReference type="SUPFAM" id="SSF103473">
    <property type="entry name" value="MFS general substrate transporter"/>
    <property type="match status" value="1"/>
</dbReference>
<protein>
    <recommendedName>
        <fullName evidence="4">MFS family arabinose efflux permease</fullName>
    </recommendedName>
</protein>
<evidence type="ECO:0000313" key="2">
    <source>
        <dbReference type="EMBL" id="TDS75604.1"/>
    </source>
</evidence>
<evidence type="ECO:0000256" key="1">
    <source>
        <dbReference type="SAM" id="Phobius"/>
    </source>
</evidence>
<feature type="transmembrane region" description="Helical" evidence="1">
    <location>
        <begin position="229"/>
        <end position="250"/>
    </location>
</feature>
<accession>A0A4R7FHG3</accession>
<name>A0A4R7FHG3_9MICO</name>
<dbReference type="OrthoDB" id="10008000at2"/>
<feature type="transmembrane region" description="Helical" evidence="1">
    <location>
        <begin position="287"/>
        <end position="305"/>
    </location>
</feature>
<feature type="transmembrane region" description="Helical" evidence="1">
    <location>
        <begin position="132"/>
        <end position="156"/>
    </location>
</feature>
<dbReference type="RefSeq" id="WP_133766883.1">
    <property type="nucleotide sequence ID" value="NZ_BAAARP010000005.1"/>
</dbReference>
<dbReference type="Gene3D" id="1.20.1250.20">
    <property type="entry name" value="MFS general substrate transporter like domains"/>
    <property type="match status" value="1"/>
</dbReference>
<feature type="transmembrane region" description="Helical" evidence="1">
    <location>
        <begin position="162"/>
        <end position="181"/>
    </location>
</feature>
<keyword evidence="1" id="KW-0472">Membrane</keyword>
<feature type="transmembrane region" description="Helical" evidence="1">
    <location>
        <begin position="99"/>
        <end position="120"/>
    </location>
</feature>
<feature type="transmembrane region" description="Helical" evidence="1">
    <location>
        <begin position="76"/>
        <end position="93"/>
    </location>
</feature>
<feature type="transmembrane region" description="Helical" evidence="1">
    <location>
        <begin position="317"/>
        <end position="336"/>
    </location>
</feature>
<reference evidence="2 3" key="1">
    <citation type="submission" date="2019-03" db="EMBL/GenBank/DDBJ databases">
        <title>Genomic Encyclopedia of Archaeal and Bacterial Type Strains, Phase II (KMG-II): from individual species to whole genera.</title>
        <authorList>
            <person name="Goeker M."/>
        </authorList>
    </citation>
    <scope>NUCLEOTIDE SEQUENCE [LARGE SCALE GENOMIC DNA]</scope>
    <source>
        <strain evidence="2 3">DSM 24782</strain>
    </source>
</reference>
<dbReference type="InterPro" id="IPR036259">
    <property type="entry name" value="MFS_trans_sf"/>
</dbReference>
<proteinExistence type="predicted"/>
<evidence type="ECO:0008006" key="4">
    <source>
        <dbReference type="Google" id="ProtNLM"/>
    </source>
</evidence>
<dbReference type="EMBL" id="SOAM01000003">
    <property type="protein sequence ID" value="TDS75604.1"/>
    <property type="molecule type" value="Genomic_DNA"/>
</dbReference>
<dbReference type="Proteomes" id="UP000295344">
    <property type="component" value="Unassembled WGS sequence"/>
</dbReference>
<keyword evidence="1" id="KW-1133">Transmembrane helix</keyword>
<feature type="transmembrane region" description="Helical" evidence="1">
    <location>
        <begin position="342"/>
        <end position="362"/>
    </location>
</feature>
<evidence type="ECO:0000313" key="3">
    <source>
        <dbReference type="Proteomes" id="UP000295344"/>
    </source>
</evidence>
<feature type="transmembrane region" description="Helical" evidence="1">
    <location>
        <begin position="202"/>
        <end position="223"/>
    </location>
</feature>
<keyword evidence="3" id="KW-1185">Reference proteome</keyword>
<organism evidence="2 3">
    <name type="scientific">Amnibacterium kyonggiense</name>
    <dbReference type="NCBI Taxonomy" id="595671"/>
    <lineage>
        <taxon>Bacteria</taxon>
        <taxon>Bacillati</taxon>
        <taxon>Actinomycetota</taxon>
        <taxon>Actinomycetes</taxon>
        <taxon>Micrococcales</taxon>
        <taxon>Microbacteriaceae</taxon>
        <taxon>Amnibacterium</taxon>
    </lineage>
</organism>
<comment type="caution">
    <text evidence="2">The sequence shown here is derived from an EMBL/GenBank/DDBJ whole genome shotgun (WGS) entry which is preliminary data.</text>
</comment>
<gene>
    <name evidence="2" type="ORF">CLV52_2711</name>
</gene>
<dbReference type="AlphaFoldDB" id="A0A4R7FHG3"/>
<sequence>MRTYGRLLSSPTTTVSLVAALVGAIPIGMWPLTIVLGALDAGGTGADAGVLAAVFGVGNAVGVVSQGALLSRVRAAVLLPLFAVLGIVAAALLSGGVVLAGAALAGIAIPAVTPAVRGRLATSVPGADRPGAYALVNVLFQAGIAIGPLVAAALAAGGLIGVAPAIAAGGGLVAAGLLAVAHRSRLERPAGAVRVGPMGRGALVLIAAAGAAGFGIGTLQVLVPVRSTPAMAGAAFALLALAEVAGAVLLGGRARPGRAFRMLVAGTGGMALLYVLLQLGLAPVPAAVALGLATAVQSLGSALALDRFVPPARIPAVFAVQVALVILGAAAGSFTAGVLPDGAFAIAAALLAVAGAALLGLARRPVLRPAPTGPRAVAR</sequence>
<keyword evidence="1" id="KW-0812">Transmembrane</keyword>
<feature type="transmembrane region" description="Helical" evidence="1">
    <location>
        <begin position="262"/>
        <end position="281"/>
    </location>
</feature>